<evidence type="ECO:0000313" key="2">
    <source>
        <dbReference type="EMBL" id="MCL9815679.1"/>
    </source>
</evidence>
<dbReference type="EMBL" id="JAKRVX010000001">
    <property type="protein sequence ID" value="MCL9815679.1"/>
    <property type="molecule type" value="Genomic_DNA"/>
</dbReference>
<comment type="caution">
    <text evidence="2">The sequence shown here is derived from an EMBL/GenBank/DDBJ whole genome shotgun (WGS) entry which is preliminary data.</text>
</comment>
<organism evidence="2 3">
    <name type="scientific">Natronocalculus amylovorans</name>
    <dbReference type="NCBI Taxonomy" id="2917812"/>
    <lineage>
        <taxon>Archaea</taxon>
        <taxon>Methanobacteriati</taxon>
        <taxon>Methanobacteriota</taxon>
        <taxon>Stenosarchaea group</taxon>
        <taxon>Halobacteria</taxon>
        <taxon>Halobacteriales</taxon>
        <taxon>Haloferacaceae</taxon>
        <taxon>Natronocalculus</taxon>
    </lineage>
</organism>
<keyword evidence="1" id="KW-0812">Transmembrane</keyword>
<gene>
    <name evidence="2" type="ORF">AArcSt2_01855</name>
</gene>
<keyword evidence="3" id="KW-1185">Reference proteome</keyword>
<evidence type="ECO:0000313" key="3">
    <source>
        <dbReference type="Proteomes" id="UP001203207"/>
    </source>
</evidence>
<accession>A0AAE3FUN0</accession>
<keyword evidence="1" id="KW-1133">Transmembrane helix</keyword>
<sequence>MSTDSTKNTDERGLISRRGIILMGASVTSLGAIGLFSASQPALAAEGSVIEAEDATLTSHDGSIAELIVEPTLDVEWEGFNSAETDAEMEITFSTDGEDDIAIERSETLSGYTGSDEFDFDDDGDDIDLLETWSEETFESEVDADETETTVTVTFGISTEDASATDTTEFDVVVKNQPADVDIGGTVETTATSDNEVEDE</sequence>
<protein>
    <submittedName>
        <fullName evidence="2">Uncharacterized protein</fullName>
    </submittedName>
</protein>
<dbReference type="AlphaFoldDB" id="A0AAE3FUN0"/>
<name>A0AAE3FUN0_9EURY</name>
<dbReference type="InterPro" id="IPR006311">
    <property type="entry name" value="TAT_signal"/>
</dbReference>
<dbReference type="RefSeq" id="WP_174652787.1">
    <property type="nucleotide sequence ID" value="NZ_JAKRVX010000001.1"/>
</dbReference>
<dbReference type="PROSITE" id="PS51318">
    <property type="entry name" value="TAT"/>
    <property type="match status" value="1"/>
</dbReference>
<proteinExistence type="predicted"/>
<dbReference type="Proteomes" id="UP001203207">
    <property type="component" value="Unassembled WGS sequence"/>
</dbReference>
<reference evidence="2" key="2">
    <citation type="submission" date="2022-02" db="EMBL/GenBank/DDBJ databases">
        <authorList>
            <person name="Elcheninov A.G."/>
            <person name="Sorokin D.Y."/>
            <person name="Kublanov I.V."/>
        </authorList>
    </citation>
    <scope>NUCLEOTIDE SEQUENCE</scope>
    <source>
        <strain evidence="2">AArc-St2</strain>
    </source>
</reference>
<evidence type="ECO:0000256" key="1">
    <source>
        <dbReference type="SAM" id="Phobius"/>
    </source>
</evidence>
<feature type="transmembrane region" description="Helical" evidence="1">
    <location>
        <begin position="20"/>
        <end position="38"/>
    </location>
</feature>
<reference evidence="2" key="1">
    <citation type="journal article" date="2022" name="Syst. Appl. Microbiol.">
        <title>Natronocalculus amylovorans gen. nov., sp. nov., and Natranaeroarchaeum aerophilus sp. nov., dominant culturable amylolytic natronoarchaea from hypersaline soda lakes in southwestern Siberia.</title>
        <authorList>
            <person name="Sorokin D.Y."/>
            <person name="Elcheninov A.G."/>
            <person name="Khizhniak T.V."/>
            <person name="Koenen M."/>
            <person name="Bale N.J."/>
            <person name="Damste J.S.S."/>
            <person name="Kublanov I.V."/>
        </authorList>
    </citation>
    <scope>NUCLEOTIDE SEQUENCE</scope>
    <source>
        <strain evidence="2">AArc-St2</strain>
    </source>
</reference>
<keyword evidence="1" id="KW-0472">Membrane</keyword>